<sequence>MTEQPWIATEATVTTCRYQSPGLSILAFGFQNREKFRISFDYYAHGRLYSDEFQSPIAVPQNEQISITYNPLHPEQNSRSHRSVTTPNPTRPPILIIGIIGSIFLSLFWLAILRGCH</sequence>
<dbReference type="Proteomes" id="UP000534186">
    <property type="component" value="Unassembled WGS sequence"/>
</dbReference>
<organism evidence="2 3">
    <name type="scientific">Tunturiibacter lichenicola</name>
    <dbReference type="NCBI Taxonomy" id="2051959"/>
    <lineage>
        <taxon>Bacteria</taxon>
        <taxon>Pseudomonadati</taxon>
        <taxon>Acidobacteriota</taxon>
        <taxon>Terriglobia</taxon>
        <taxon>Terriglobales</taxon>
        <taxon>Acidobacteriaceae</taxon>
        <taxon>Tunturiibacter</taxon>
    </lineage>
</organism>
<keyword evidence="1" id="KW-0812">Transmembrane</keyword>
<reference evidence="2 3" key="1">
    <citation type="submission" date="2020-07" db="EMBL/GenBank/DDBJ databases">
        <title>Genomic Encyclopedia of Type Strains, Phase IV (KMG-V): Genome sequencing to study the core and pangenomes of soil and plant-associated prokaryotes.</title>
        <authorList>
            <person name="Whitman W."/>
        </authorList>
    </citation>
    <scope>NUCLEOTIDE SEQUENCE [LARGE SCALE GENOMIC DNA]</scope>
    <source>
        <strain evidence="2 3">M8UP30</strain>
    </source>
</reference>
<dbReference type="AlphaFoldDB" id="A0A7Y9T403"/>
<protein>
    <recommendedName>
        <fullName evidence="4">DUF3592 domain-containing protein</fullName>
    </recommendedName>
</protein>
<evidence type="ECO:0000313" key="2">
    <source>
        <dbReference type="EMBL" id="NYF52916.1"/>
    </source>
</evidence>
<evidence type="ECO:0008006" key="4">
    <source>
        <dbReference type="Google" id="ProtNLM"/>
    </source>
</evidence>
<keyword evidence="1" id="KW-0472">Membrane</keyword>
<gene>
    <name evidence="2" type="ORF">HDF12_003315</name>
</gene>
<keyword evidence="1" id="KW-1133">Transmembrane helix</keyword>
<dbReference type="EMBL" id="JACCCV010000002">
    <property type="protein sequence ID" value="NYF52916.1"/>
    <property type="molecule type" value="Genomic_DNA"/>
</dbReference>
<feature type="transmembrane region" description="Helical" evidence="1">
    <location>
        <begin position="94"/>
        <end position="113"/>
    </location>
</feature>
<accession>A0A7Y9T403</accession>
<proteinExistence type="predicted"/>
<comment type="caution">
    <text evidence="2">The sequence shown here is derived from an EMBL/GenBank/DDBJ whole genome shotgun (WGS) entry which is preliminary data.</text>
</comment>
<evidence type="ECO:0000256" key="1">
    <source>
        <dbReference type="SAM" id="Phobius"/>
    </source>
</evidence>
<evidence type="ECO:0000313" key="3">
    <source>
        <dbReference type="Proteomes" id="UP000534186"/>
    </source>
</evidence>
<name>A0A7Y9T403_9BACT</name>